<comment type="caution">
    <text evidence="2">The sequence shown here is derived from an EMBL/GenBank/DDBJ whole genome shotgun (WGS) entry which is preliminary data.</text>
</comment>
<name>A0ABT5AS10_9CYAN</name>
<dbReference type="InterPro" id="IPR027417">
    <property type="entry name" value="P-loop_NTPase"/>
</dbReference>
<dbReference type="Pfam" id="PF01926">
    <property type="entry name" value="MMR_HSR1"/>
    <property type="match status" value="1"/>
</dbReference>
<protein>
    <submittedName>
        <fullName evidence="2">50S ribosome-binding GTPase</fullName>
    </submittedName>
</protein>
<sequence length="246" mass="28343">MEWGWDTDKNMLDDLFIPFLGKKIGILGHDNGGKSVLFQLIHSQTIEPSPGSTDKPEQRKTLKINFEYKCVQKSILIEVLIDTPGDKARPYTRKEVFQKQDYIIYLLRSDLVLARNHNIAVTEDMNRARLSVKNCLKQDFSNFQEWAKDDFLFKSKKQLIIVGNHFAQSADQKIVIPVSDERATEDFFVPNFLDESIKEDYSREFKTIISEIIGTKLFYDVRFVVGSLAANNLGNQLVLSIFNELI</sequence>
<reference evidence="2 3" key="1">
    <citation type="submission" date="2023-01" db="EMBL/GenBank/DDBJ databases">
        <title>Genomes from the Australian National Cyanobacteria Reference Collection.</title>
        <authorList>
            <person name="Willis A."/>
            <person name="Lee E.M.F."/>
        </authorList>
    </citation>
    <scope>NUCLEOTIDE SEQUENCE [LARGE SCALE GENOMIC DNA]</scope>
    <source>
        <strain evidence="2 3">CS-1033</strain>
    </source>
</reference>
<dbReference type="Gene3D" id="3.40.50.300">
    <property type="entry name" value="P-loop containing nucleotide triphosphate hydrolases"/>
    <property type="match status" value="1"/>
</dbReference>
<proteinExistence type="predicted"/>
<dbReference type="InterPro" id="IPR006073">
    <property type="entry name" value="GTP-bd"/>
</dbReference>
<dbReference type="EMBL" id="JAQMUH010000117">
    <property type="protein sequence ID" value="MDB9540070.1"/>
    <property type="molecule type" value="Genomic_DNA"/>
</dbReference>
<dbReference type="Proteomes" id="UP001212499">
    <property type="component" value="Unassembled WGS sequence"/>
</dbReference>
<keyword evidence="3" id="KW-1185">Reference proteome</keyword>
<accession>A0ABT5AS10</accession>
<dbReference type="RefSeq" id="WP_271733225.1">
    <property type="nucleotide sequence ID" value="NZ_JANQDP010000120.1"/>
</dbReference>
<feature type="domain" description="G" evidence="1">
    <location>
        <begin position="23"/>
        <end position="115"/>
    </location>
</feature>
<organism evidence="2 3">
    <name type="scientific">Anabaenopsis arnoldii</name>
    <dbReference type="NCBI Taxonomy" id="2152938"/>
    <lineage>
        <taxon>Bacteria</taxon>
        <taxon>Bacillati</taxon>
        <taxon>Cyanobacteriota</taxon>
        <taxon>Cyanophyceae</taxon>
        <taxon>Nostocales</taxon>
        <taxon>Nodulariaceae</taxon>
        <taxon>Anabaenopsis</taxon>
    </lineage>
</organism>
<evidence type="ECO:0000313" key="3">
    <source>
        <dbReference type="Proteomes" id="UP001212499"/>
    </source>
</evidence>
<evidence type="ECO:0000259" key="1">
    <source>
        <dbReference type="Pfam" id="PF01926"/>
    </source>
</evidence>
<evidence type="ECO:0000313" key="2">
    <source>
        <dbReference type="EMBL" id="MDB9540070.1"/>
    </source>
</evidence>
<dbReference type="SUPFAM" id="SSF52540">
    <property type="entry name" value="P-loop containing nucleoside triphosphate hydrolases"/>
    <property type="match status" value="1"/>
</dbReference>
<gene>
    <name evidence="2" type="ORF">PN457_10440</name>
</gene>